<name>A0A1I8ADA5_9BILA</name>
<evidence type="ECO:0000313" key="2">
    <source>
        <dbReference type="WBParaSite" id="L893_g4751.t1"/>
    </source>
</evidence>
<sequence>MCDRVERCCGYSEPTLRIFFIIAGLLEKSYQIEHPVNFAPVLTRHPYFVSYDLACVNATIVSVNTAIMH</sequence>
<proteinExistence type="predicted"/>
<dbReference type="WBParaSite" id="L893_g4751.t1">
    <property type="protein sequence ID" value="L893_g4751.t1"/>
    <property type="gene ID" value="L893_g4751"/>
</dbReference>
<protein>
    <submittedName>
        <fullName evidence="2">Transposase</fullName>
    </submittedName>
</protein>
<dbReference type="Proteomes" id="UP000095287">
    <property type="component" value="Unplaced"/>
</dbReference>
<keyword evidence="1" id="KW-1185">Reference proteome</keyword>
<reference evidence="2" key="1">
    <citation type="submission" date="2016-11" db="UniProtKB">
        <authorList>
            <consortium name="WormBaseParasite"/>
        </authorList>
    </citation>
    <scope>IDENTIFICATION</scope>
</reference>
<evidence type="ECO:0000313" key="1">
    <source>
        <dbReference type="Proteomes" id="UP000095287"/>
    </source>
</evidence>
<organism evidence="1 2">
    <name type="scientific">Steinernema glaseri</name>
    <dbReference type="NCBI Taxonomy" id="37863"/>
    <lineage>
        <taxon>Eukaryota</taxon>
        <taxon>Metazoa</taxon>
        <taxon>Ecdysozoa</taxon>
        <taxon>Nematoda</taxon>
        <taxon>Chromadorea</taxon>
        <taxon>Rhabditida</taxon>
        <taxon>Tylenchina</taxon>
        <taxon>Panagrolaimomorpha</taxon>
        <taxon>Strongyloidoidea</taxon>
        <taxon>Steinernematidae</taxon>
        <taxon>Steinernema</taxon>
    </lineage>
</organism>
<dbReference type="AlphaFoldDB" id="A0A1I8ADA5"/>
<accession>A0A1I8ADA5</accession>